<evidence type="ECO:0000313" key="2">
    <source>
        <dbReference type="Proteomes" id="UP000288805"/>
    </source>
</evidence>
<gene>
    <name evidence="1" type="ORF">CK203_055858</name>
</gene>
<dbReference type="Proteomes" id="UP000288805">
    <property type="component" value="Unassembled WGS sequence"/>
</dbReference>
<comment type="caution">
    <text evidence="1">The sequence shown here is derived from an EMBL/GenBank/DDBJ whole genome shotgun (WGS) entry which is preliminary data.</text>
</comment>
<evidence type="ECO:0008006" key="3">
    <source>
        <dbReference type="Google" id="ProtNLM"/>
    </source>
</evidence>
<proteinExistence type="predicted"/>
<dbReference type="EMBL" id="QGNW01000378">
    <property type="protein sequence ID" value="RVW74039.1"/>
    <property type="molecule type" value="Genomic_DNA"/>
</dbReference>
<organism evidence="1 2">
    <name type="scientific">Vitis vinifera</name>
    <name type="common">Grape</name>
    <dbReference type="NCBI Taxonomy" id="29760"/>
    <lineage>
        <taxon>Eukaryota</taxon>
        <taxon>Viridiplantae</taxon>
        <taxon>Streptophyta</taxon>
        <taxon>Embryophyta</taxon>
        <taxon>Tracheophyta</taxon>
        <taxon>Spermatophyta</taxon>
        <taxon>Magnoliopsida</taxon>
        <taxon>eudicotyledons</taxon>
        <taxon>Gunneridae</taxon>
        <taxon>Pentapetalae</taxon>
        <taxon>rosids</taxon>
        <taxon>Vitales</taxon>
        <taxon>Vitaceae</taxon>
        <taxon>Viteae</taxon>
        <taxon>Vitis</taxon>
    </lineage>
</organism>
<sequence length="391" mass="43806">MGFRIWLSQRSSKSWHRDFFKQVVTPVRDFWGWLKRLWEVTPHWERQKMVGPSCTLRCVGSTVVALEEDTHPTVAGAAFQEVGSVATRNPFLLFSSSLVVALSLVDEALVAEAAQFQGTMSYLPSSFFSFSSGRFLLLRLLLLLTVWVWAVKSTDTDGSTVLLQANLGVSDLGTRVGEVEECPALVKGCVAERLMRDPASHEGEVSGMILLCGRGLKWREISGGKKELKRLVPNYPSKSNLNHAPLLLDGVGIRNGKTPFRWLKVEGFKDLVRNWWGGECSGSFSHILAVKLKALKQDLKYGIGRASIMFPKNTRGFDAIRWWDAKERKCLLPWRNVRLEDELMSKGVLFSGEDNIKESVENAFHLVLSEVGEWRPSIDGLVFDSLASDDS</sequence>
<name>A0A438GPA1_VITVI</name>
<evidence type="ECO:0000313" key="1">
    <source>
        <dbReference type="EMBL" id="RVW74039.1"/>
    </source>
</evidence>
<accession>A0A438GPA1</accession>
<reference evidence="1 2" key="1">
    <citation type="journal article" date="2018" name="PLoS Genet.">
        <title>Population sequencing reveals clonal diversity and ancestral inbreeding in the grapevine cultivar Chardonnay.</title>
        <authorList>
            <person name="Roach M.J."/>
            <person name="Johnson D.L."/>
            <person name="Bohlmann J."/>
            <person name="van Vuuren H.J."/>
            <person name="Jones S.J."/>
            <person name="Pretorius I.S."/>
            <person name="Schmidt S.A."/>
            <person name="Borneman A.R."/>
        </authorList>
    </citation>
    <scope>NUCLEOTIDE SEQUENCE [LARGE SCALE GENOMIC DNA]</scope>
    <source>
        <strain evidence="2">cv. Chardonnay</strain>
        <tissue evidence="1">Leaf</tissue>
    </source>
</reference>
<dbReference type="AlphaFoldDB" id="A0A438GPA1"/>
<protein>
    <recommendedName>
        <fullName evidence="3">DUF4283 domain-containing protein</fullName>
    </recommendedName>
</protein>